<dbReference type="GO" id="GO:0003700">
    <property type="term" value="F:DNA-binding transcription factor activity"/>
    <property type="evidence" value="ECO:0007669"/>
    <property type="project" value="InterPro"/>
</dbReference>
<accession>A0A8S9FN68</accession>
<evidence type="ECO:0000259" key="1">
    <source>
        <dbReference type="Pfam" id="PF13456"/>
    </source>
</evidence>
<gene>
    <name evidence="2" type="ORF">F2Q70_00031073</name>
</gene>
<proteinExistence type="predicted"/>
<evidence type="ECO:0000313" key="2">
    <source>
        <dbReference type="EMBL" id="KAF2534514.1"/>
    </source>
</evidence>
<dbReference type="GO" id="GO:0004523">
    <property type="term" value="F:RNA-DNA hybrid ribonuclease activity"/>
    <property type="evidence" value="ECO:0007669"/>
    <property type="project" value="InterPro"/>
</dbReference>
<reference evidence="2" key="1">
    <citation type="submission" date="2019-12" db="EMBL/GenBank/DDBJ databases">
        <title>Genome sequencing and annotation of Brassica cretica.</title>
        <authorList>
            <person name="Studholme D.J."/>
            <person name="Sarris P.F."/>
        </authorList>
    </citation>
    <scope>NUCLEOTIDE SEQUENCE</scope>
    <source>
        <strain evidence="2">PFS-102/07</strain>
        <tissue evidence="2">Leaf</tissue>
    </source>
</reference>
<sequence length="333" mass="37419">MEDSYLKTDNAVMDTGFMDGLLLDGCWLETTDGSDFLNLTPFDPSSFIWSPTQDTSALVSHMYGQDCAERSSLEDFQWNKRWWIGPGGGASSVTERLVQAVEHIRDYTTERGSLIQLWVPVNRGGKRVLTTKEQPFSHDPLCQRLANYREISVNYHFSAEQDDSKALAGLPGRVFLGKLPEWTPDVRDTSSMDTLHLACHEAEAWKLSQITPYTILEDEAREGGQQANIRQGMTGRWRCQVDASWTEQGNGTGFGFTLFDGVSEVVVGQCKARLSNSPLHAEAECLAWTMEELSGRGFKHVRFESDRQQLVQIINSSKAWPALDTKLDDIELL</sequence>
<dbReference type="InterPro" id="IPR045012">
    <property type="entry name" value="NLP"/>
</dbReference>
<feature type="domain" description="RNase H type-1" evidence="1">
    <location>
        <begin position="241"/>
        <end position="324"/>
    </location>
</feature>
<dbReference type="InterPro" id="IPR036397">
    <property type="entry name" value="RNaseH_sf"/>
</dbReference>
<dbReference type="Pfam" id="PF13456">
    <property type="entry name" value="RVT_3"/>
    <property type="match status" value="1"/>
</dbReference>
<dbReference type="AlphaFoldDB" id="A0A8S9FN68"/>
<organism evidence="2">
    <name type="scientific">Brassica cretica</name>
    <name type="common">Mustard</name>
    <dbReference type="NCBI Taxonomy" id="69181"/>
    <lineage>
        <taxon>Eukaryota</taxon>
        <taxon>Viridiplantae</taxon>
        <taxon>Streptophyta</taxon>
        <taxon>Embryophyta</taxon>
        <taxon>Tracheophyta</taxon>
        <taxon>Spermatophyta</taxon>
        <taxon>Magnoliopsida</taxon>
        <taxon>eudicotyledons</taxon>
        <taxon>Gunneridae</taxon>
        <taxon>Pentapetalae</taxon>
        <taxon>rosids</taxon>
        <taxon>malvids</taxon>
        <taxon>Brassicales</taxon>
        <taxon>Brassicaceae</taxon>
        <taxon>Brassiceae</taxon>
        <taxon>Brassica</taxon>
    </lineage>
</organism>
<dbReference type="PANTHER" id="PTHR32002">
    <property type="entry name" value="PROTEIN NLP8"/>
    <property type="match status" value="1"/>
</dbReference>
<dbReference type="InterPro" id="IPR044730">
    <property type="entry name" value="RNase_H-like_dom_plant"/>
</dbReference>
<dbReference type="PANTHER" id="PTHR32002:SF44">
    <property type="entry name" value="PROTEIN NLP4"/>
    <property type="match status" value="1"/>
</dbReference>
<name>A0A8S9FN68_BRACR</name>
<dbReference type="InterPro" id="IPR002156">
    <property type="entry name" value="RNaseH_domain"/>
</dbReference>
<dbReference type="Gene3D" id="3.30.420.10">
    <property type="entry name" value="Ribonuclease H-like superfamily/Ribonuclease H"/>
    <property type="match status" value="1"/>
</dbReference>
<dbReference type="EMBL" id="QGKY02002305">
    <property type="protein sequence ID" value="KAF2534514.1"/>
    <property type="molecule type" value="Genomic_DNA"/>
</dbReference>
<protein>
    <recommendedName>
        <fullName evidence="1">RNase H type-1 domain-containing protein</fullName>
    </recommendedName>
</protein>
<comment type="caution">
    <text evidence="2">The sequence shown here is derived from an EMBL/GenBank/DDBJ whole genome shotgun (WGS) entry which is preliminary data.</text>
</comment>
<dbReference type="CDD" id="cd06222">
    <property type="entry name" value="RNase_H_like"/>
    <property type="match status" value="1"/>
</dbReference>
<dbReference type="GO" id="GO:0003676">
    <property type="term" value="F:nucleic acid binding"/>
    <property type="evidence" value="ECO:0007669"/>
    <property type="project" value="InterPro"/>
</dbReference>